<dbReference type="AlphaFoldDB" id="A0A9D3Y0H8"/>
<evidence type="ECO:0000313" key="3">
    <source>
        <dbReference type="Proteomes" id="UP000828390"/>
    </source>
</evidence>
<keyword evidence="1" id="KW-0732">Signal</keyword>
<keyword evidence="3" id="KW-1185">Reference proteome</keyword>
<gene>
    <name evidence="2" type="ORF">DPMN_194018</name>
</gene>
<proteinExistence type="predicted"/>
<dbReference type="EMBL" id="JAIWYP010000037">
    <property type="protein sequence ID" value="KAH3691384.1"/>
    <property type="molecule type" value="Genomic_DNA"/>
</dbReference>
<protein>
    <recommendedName>
        <fullName evidence="4">Secreted protein</fullName>
    </recommendedName>
</protein>
<comment type="caution">
    <text evidence="2">The sequence shown here is derived from an EMBL/GenBank/DDBJ whole genome shotgun (WGS) entry which is preliminary data.</text>
</comment>
<evidence type="ECO:0000313" key="2">
    <source>
        <dbReference type="EMBL" id="KAH3691384.1"/>
    </source>
</evidence>
<feature type="signal peptide" evidence="1">
    <location>
        <begin position="1"/>
        <end position="26"/>
    </location>
</feature>
<reference evidence="2" key="2">
    <citation type="submission" date="2020-11" db="EMBL/GenBank/DDBJ databases">
        <authorList>
            <person name="McCartney M.A."/>
            <person name="Auch B."/>
            <person name="Kono T."/>
            <person name="Mallez S."/>
            <person name="Becker A."/>
            <person name="Gohl D.M."/>
            <person name="Silverstein K.A.T."/>
            <person name="Koren S."/>
            <person name="Bechman K.B."/>
            <person name="Herman A."/>
            <person name="Abrahante J.E."/>
            <person name="Garbe J."/>
        </authorList>
    </citation>
    <scope>NUCLEOTIDE SEQUENCE</scope>
    <source>
        <strain evidence="2">Duluth1</strain>
        <tissue evidence="2">Whole animal</tissue>
    </source>
</reference>
<reference evidence="2" key="1">
    <citation type="journal article" date="2019" name="bioRxiv">
        <title>The Genome of the Zebra Mussel, Dreissena polymorpha: A Resource for Invasive Species Research.</title>
        <authorList>
            <person name="McCartney M.A."/>
            <person name="Auch B."/>
            <person name="Kono T."/>
            <person name="Mallez S."/>
            <person name="Zhang Y."/>
            <person name="Obille A."/>
            <person name="Becker A."/>
            <person name="Abrahante J.E."/>
            <person name="Garbe J."/>
            <person name="Badalamenti J.P."/>
            <person name="Herman A."/>
            <person name="Mangelson H."/>
            <person name="Liachko I."/>
            <person name="Sullivan S."/>
            <person name="Sone E.D."/>
            <person name="Koren S."/>
            <person name="Silverstein K.A.T."/>
            <person name="Beckman K.B."/>
            <person name="Gohl D.M."/>
        </authorList>
    </citation>
    <scope>NUCLEOTIDE SEQUENCE</scope>
    <source>
        <strain evidence="2">Duluth1</strain>
        <tissue evidence="2">Whole animal</tissue>
    </source>
</reference>
<dbReference type="Proteomes" id="UP000828390">
    <property type="component" value="Unassembled WGS sequence"/>
</dbReference>
<organism evidence="2 3">
    <name type="scientific">Dreissena polymorpha</name>
    <name type="common">Zebra mussel</name>
    <name type="synonym">Mytilus polymorpha</name>
    <dbReference type="NCBI Taxonomy" id="45954"/>
    <lineage>
        <taxon>Eukaryota</taxon>
        <taxon>Metazoa</taxon>
        <taxon>Spiralia</taxon>
        <taxon>Lophotrochozoa</taxon>
        <taxon>Mollusca</taxon>
        <taxon>Bivalvia</taxon>
        <taxon>Autobranchia</taxon>
        <taxon>Heteroconchia</taxon>
        <taxon>Euheterodonta</taxon>
        <taxon>Imparidentia</taxon>
        <taxon>Neoheterodontei</taxon>
        <taxon>Myida</taxon>
        <taxon>Dreissenoidea</taxon>
        <taxon>Dreissenidae</taxon>
        <taxon>Dreissena</taxon>
    </lineage>
</organism>
<evidence type="ECO:0008006" key="4">
    <source>
        <dbReference type="Google" id="ProtNLM"/>
    </source>
</evidence>
<sequence>MRLVCSVGPCVLVTFAFSLYRWLALSENEAECVSLHCQYIAPLQTSPMKCLLVAKHVN</sequence>
<name>A0A9D3Y0H8_DREPO</name>
<accession>A0A9D3Y0H8</accession>
<evidence type="ECO:0000256" key="1">
    <source>
        <dbReference type="SAM" id="SignalP"/>
    </source>
</evidence>
<feature type="chain" id="PRO_5038995619" description="Secreted protein" evidence="1">
    <location>
        <begin position="27"/>
        <end position="58"/>
    </location>
</feature>